<name>A0A4Q0VRV2_9BACI</name>
<reference evidence="1 2" key="1">
    <citation type="journal article" date="2019" name="Int. J. Syst. Evol. Microbiol.">
        <title>Anaerobacillus alkaliphilus sp. nov., a novel alkaliphilic and moderately halophilic bacterium.</title>
        <authorList>
            <person name="Borsodi A.K."/>
            <person name="Aszalos J.M."/>
            <person name="Bihari P."/>
            <person name="Nagy I."/>
            <person name="Schumann P."/>
            <person name="Sproer C."/>
            <person name="Kovacs A.L."/>
            <person name="Boka K."/>
            <person name="Dobosy P."/>
            <person name="Ovari M."/>
            <person name="Szili-Kovacs T."/>
            <person name="Toth E."/>
        </authorList>
    </citation>
    <scope>NUCLEOTIDE SEQUENCE [LARGE SCALE GENOMIC DNA]</scope>
    <source>
        <strain evidence="1 2">B16-10</strain>
    </source>
</reference>
<dbReference type="CDD" id="cd00657">
    <property type="entry name" value="Ferritin_like"/>
    <property type="match status" value="1"/>
</dbReference>
<comment type="caution">
    <text evidence="1">The sequence shown here is derived from an EMBL/GenBank/DDBJ whole genome shotgun (WGS) entry which is preliminary data.</text>
</comment>
<dbReference type="InterPro" id="IPR012347">
    <property type="entry name" value="Ferritin-like"/>
</dbReference>
<keyword evidence="2" id="KW-1185">Reference proteome</keyword>
<dbReference type="RefSeq" id="WP_129078542.1">
    <property type="nucleotide sequence ID" value="NZ_QOUX01000039.1"/>
</dbReference>
<organism evidence="1 2">
    <name type="scientific">Anaerobacillus alkaliphilus</name>
    <dbReference type="NCBI Taxonomy" id="1548597"/>
    <lineage>
        <taxon>Bacteria</taxon>
        <taxon>Bacillati</taxon>
        <taxon>Bacillota</taxon>
        <taxon>Bacilli</taxon>
        <taxon>Bacillales</taxon>
        <taxon>Bacillaceae</taxon>
        <taxon>Anaerobacillus</taxon>
    </lineage>
</organism>
<proteinExistence type="predicted"/>
<sequence>MYFNNYRQDSFHGNSKILKLMTDVVRFEAITELTFDYLTVVAPTKRASMYLQSMLKDERDHIEEFKKIYFTLTGQQAGGDAPTFEIPESYEKGIQDIFAQKLDIIAIYKKIRQLSPYADLREKMNEFIQDEMRHLSMINHLLIRNSDEKRGYDFQLVPSYYPIEYS</sequence>
<dbReference type="Gene3D" id="1.20.1260.10">
    <property type="match status" value="1"/>
</dbReference>
<evidence type="ECO:0000313" key="2">
    <source>
        <dbReference type="Proteomes" id="UP000290649"/>
    </source>
</evidence>
<dbReference type="AlphaFoldDB" id="A0A4Q0VRV2"/>
<dbReference type="SUPFAM" id="SSF47240">
    <property type="entry name" value="Ferritin-like"/>
    <property type="match status" value="1"/>
</dbReference>
<accession>A0A4Q0VRV2</accession>
<dbReference type="Proteomes" id="UP000290649">
    <property type="component" value="Unassembled WGS sequence"/>
</dbReference>
<evidence type="ECO:0000313" key="1">
    <source>
        <dbReference type="EMBL" id="RXJ00324.1"/>
    </source>
</evidence>
<dbReference type="InterPro" id="IPR009078">
    <property type="entry name" value="Ferritin-like_SF"/>
</dbReference>
<gene>
    <name evidence="1" type="ORF">DS745_12395</name>
</gene>
<dbReference type="EMBL" id="QOUX01000039">
    <property type="protein sequence ID" value="RXJ00324.1"/>
    <property type="molecule type" value="Genomic_DNA"/>
</dbReference>
<protein>
    <submittedName>
        <fullName evidence="1">Ferritin-like domain-containing protein</fullName>
    </submittedName>
</protein>
<dbReference type="OrthoDB" id="573482at2"/>